<comment type="caution">
    <text evidence="1">The sequence shown here is derived from an EMBL/GenBank/DDBJ whole genome shotgun (WGS) entry which is preliminary data.</text>
</comment>
<evidence type="ECO:0000313" key="2">
    <source>
        <dbReference type="Proteomes" id="UP000653454"/>
    </source>
</evidence>
<proteinExistence type="predicted"/>
<dbReference type="Proteomes" id="UP000653454">
    <property type="component" value="Unassembled WGS sequence"/>
</dbReference>
<sequence>MMRSGSRRPALDDSSDDEGDPLDQYYMVSIQLLDLMHTLHSRTAQIFRWWKEEADQVQEDFDLWEVAWLPLLQGMAQFCTDRRKQVANTALAYLQRALLAPGMAGVGGAGWEASFRLLLFPLLQRRRRAKANTTMCKWNLFIARECIPSTSLPPARAAGAGHGGRGRRGLGGELPAAAVPAAAAPPPRQGQHHHVQEAARIQRFPADLTRYVVSSGDHVPRALLAPGIAGVGGAGWEASFRLLLFPLLQRRRRAKANTTMCKV</sequence>
<keyword evidence="2" id="KW-1185">Reference proteome</keyword>
<accession>A0A8S4FT18</accession>
<organism evidence="1 2">
    <name type="scientific">Plutella xylostella</name>
    <name type="common">Diamondback moth</name>
    <name type="synonym">Plutella maculipennis</name>
    <dbReference type="NCBI Taxonomy" id="51655"/>
    <lineage>
        <taxon>Eukaryota</taxon>
        <taxon>Metazoa</taxon>
        <taxon>Ecdysozoa</taxon>
        <taxon>Arthropoda</taxon>
        <taxon>Hexapoda</taxon>
        <taxon>Insecta</taxon>
        <taxon>Pterygota</taxon>
        <taxon>Neoptera</taxon>
        <taxon>Endopterygota</taxon>
        <taxon>Lepidoptera</taxon>
        <taxon>Glossata</taxon>
        <taxon>Ditrysia</taxon>
        <taxon>Yponomeutoidea</taxon>
        <taxon>Plutellidae</taxon>
        <taxon>Plutella</taxon>
    </lineage>
</organism>
<protein>
    <submittedName>
        <fullName evidence="1">(diamondback moth) hypothetical protein</fullName>
    </submittedName>
</protein>
<name>A0A8S4FT18_PLUXY</name>
<gene>
    <name evidence="1" type="ORF">PLXY2_LOCUS10066</name>
</gene>
<evidence type="ECO:0000313" key="1">
    <source>
        <dbReference type="EMBL" id="CAG9130801.1"/>
    </source>
</evidence>
<reference evidence="1" key="1">
    <citation type="submission" date="2020-11" db="EMBL/GenBank/DDBJ databases">
        <authorList>
            <person name="Whiteford S."/>
        </authorList>
    </citation>
    <scope>NUCLEOTIDE SEQUENCE</scope>
</reference>
<dbReference type="EMBL" id="CAJHNJ030000042">
    <property type="protein sequence ID" value="CAG9130801.1"/>
    <property type="molecule type" value="Genomic_DNA"/>
</dbReference>
<dbReference type="AlphaFoldDB" id="A0A8S4FT18"/>